<protein>
    <submittedName>
        <fullName evidence="1">Uncharacterized protein</fullName>
    </submittedName>
</protein>
<dbReference type="Proteomes" id="UP000193986">
    <property type="component" value="Unassembled WGS sequence"/>
</dbReference>
<dbReference type="EMBL" id="MCFC01000039">
    <property type="protein sequence ID" value="ORY27367.1"/>
    <property type="molecule type" value="Genomic_DNA"/>
</dbReference>
<keyword evidence="2" id="KW-1185">Reference proteome</keyword>
<dbReference type="InParanoid" id="A0A1Y2AYR0"/>
<comment type="caution">
    <text evidence="1">The sequence shown here is derived from an EMBL/GenBank/DDBJ whole genome shotgun (WGS) entry which is preliminary data.</text>
</comment>
<proteinExistence type="predicted"/>
<accession>A0A1Y2AYR0</accession>
<evidence type="ECO:0000313" key="2">
    <source>
        <dbReference type="Proteomes" id="UP000193986"/>
    </source>
</evidence>
<reference evidence="1 2" key="1">
    <citation type="submission" date="2016-07" db="EMBL/GenBank/DDBJ databases">
        <title>Pervasive Adenine N6-methylation of Active Genes in Fungi.</title>
        <authorList>
            <consortium name="DOE Joint Genome Institute"/>
            <person name="Mondo S.J."/>
            <person name="Dannebaum R.O."/>
            <person name="Kuo R.C."/>
            <person name="Labutti K."/>
            <person name="Haridas S."/>
            <person name="Kuo A."/>
            <person name="Salamov A."/>
            <person name="Ahrendt S.R."/>
            <person name="Lipzen A."/>
            <person name="Sullivan W."/>
            <person name="Andreopoulos W.B."/>
            <person name="Clum A."/>
            <person name="Lindquist E."/>
            <person name="Daum C."/>
            <person name="Ramamoorthy G.K."/>
            <person name="Gryganskyi A."/>
            <person name="Culley D."/>
            <person name="Magnuson J.K."/>
            <person name="James T.Y."/>
            <person name="O'Malley M.A."/>
            <person name="Stajich J.E."/>
            <person name="Spatafora J.W."/>
            <person name="Visel A."/>
            <person name="Grigoriev I.V."/>
        </authorList>
    </citation>
    <scope>NUCLEOTIDE SEQUENCE [LARGE SCALE GENOMIC DNA]</scope>
    <source>
        <strain evidence="1 2">68-887.2</strain>
    </source>
</reference>
<name>A0A1Y2AYR0_9TREE</name>
<evidence type="ECO:0000313" key="1">
    <source>
        <dbReference type="EMBL" id="ORY27367.1"/>
    </source>
</evidence>
<dbReference type="AlphaFoldDB" id="A0A1Y2AYR0"/>
<sequence length="86" mass="9196">MLQRHEGRSIYAITRHTTVRRTAWSWELGAGSWELGAGSWELGAGSWALGAGSWAPGSVIENGALSQMAARVGVPAWTAGEICRQD</sequence>
<gene>
    <name evidence="1" type="ORF">BCR39DRAFT_230061</name>
</gene>
<organism evidence="1 2">
    <name type="scientific">Naematelia encephala</name>
    <dbReference type="NCBI Taxonomy" id="71784"/>
    <lineage>
        <taxon>Eukaryota</taxon>
        <taxon>Fungi</taxon>
        <taxon>Dikarya</taxon>
        <taxon>Basidiomycota</taxon>
        <taxon>Agaricomycotina</taxon>
        <taxon>Tremellomycetes</taxon>
        <taxon>Tremellales</taxon>
        <taxon>Naemateliaceae</taxon>
        <taxon>Naematelia</taxon>
    </lineage>
</organism>